<dbReference type="RefSeq" id="XP_007373131.1">
    <property type="nucleotide sequence ID" value="XM_007373069.1"/>
</dbReference>
<dbReference type="STRING" id="619300.G3AED1"/>
<evidence type="ECO:0000313" key="12">
    <source>
        <dbReference type="Proteomes" id="UP000000709"/>
    </source>
</evidence>
<dbReference type="CDD" id="cd02188">
    <property type="entry name" value="gamma_tubulin"/>
    <property type="match status" value="1"/>
</dbReference>
<keyword evidence="6 9" id="KW-0547">Nucleotide-binding</keyword>
<organism evidence="12">
    <name type="scientific">Spathaspora passalidarum (strain NRRL Y-27907 / 11-Y1)</name>
    <dbReference type="NCBI Taxonomy" id="619300"/>
    <lineage>
        <taxon>Eukaryota</taxon>
        <taxon>Fungi</taxon>
        <taxon>Dikarya</taxon>
        <taxon>Ascomycota</taxon>
        <taxon>Saccharomycotina</taxon>
        <taxon>Pichiomycetes</taxon>
        <taxon>Debaryomycetaceae</taxon>
        <taxon>Spathaspora</taxon>
    </lineage>
</organism>
<dbReference type="GO" id="GO:0005874">
    <property type="term" value="C:microtubule"/>
    <property type="evidence" value="ECO:0007669"/>
    <property type="project" value="UniProtKB-KW"/>
</dbReference>
<feature type="domain" description="Tubulin/FtsZ GTPase" evidence="10">
    <location>
        <begin position="68"/>
        <end position="274"/>
    </location>
</feature>
<dbReference type="OrthoDB" id="10249382at2759"/>
<dbReference type="PANTHER" id="PTHR11588">
    <property type="entry name" value="TUBULIN"/>
    <property type="match status" value="1"/>
</dbReference>
<proteinExistence type="inferred from homology"/>
<evidence type="ECO:0000256" key="6">
    <source>
        <dbReference type="ARBA" id="ARBA00022741"/>
    </source>
</evidence>
<evidence type="ECO:0000256" key="9">
    <source>
        <dbReference type="RuleBase" id="RU000352"/>
    </source>
</evidence>
<dbReference type="Gene3D" id="1.10.287.600">
    <property type="entry name" value="Helix hairpin bin"/>
    <property type="match status" value="1"/>
</dbReference>
<dbReference type="PROSITE" id="PS00227">
    <property type="entry name" value="TUBULIN"/>
    <property type="match status" value="1"/>
</dbReference>
<reference evidence="11 12" key="1">
    <citation type="journal article" date="2011" name="Proc. Natl. Acad. Sci. U.S.A.">
        <title>Comparative genomics of xylose-fermenting fungi for enhanced biofuel production.</title>
        <authorList>
            <person name="Wohlbach D.J."/>
            <person name="Kuo A."/>
            <person name="Sato T.K."/>
            <person name="Potts K.M."/>
            <person name="Salamov A.A."/>
            <person name="LaButti K.M."/>
            <person name="Sun H."/>
            <person name="Clum A."/>
            <person name="Pangilinan J.L."/>
            <person name="Lindquist E.A."/>
            <person name="Lucas S."/>
            <person name="Lapidus A."/>
            <person name="Jin M."/>
            <person name="Gunawan C."/>
            <person name="Balan V."/>
            <person name="Dale B.E."/>
            <person name="Jeffries T.W."/>
            <person name="Zinkel R."/>
            <person name="Barry K.W."/>
            <person name="Grigoriev I.V."/>
            <person name="Gasch A.P."/>
        </authorList>
    </citation>
    <scope>NUCLEOTIDE SEQUENCE [LARGE SCALE GENOMIC DNA]</scope>
    <source>
        <strain evidence="12">NRRL Y-27907 / 11-Y1</strain>
    </source>
</reference>
<comment type="function">
    <text evidence="9">Tubulin is the major constituent of microtubules, protein filaments consisting of alpha- and beta-tubulin heterodimers. Gamma-tubulin is a key component of the gamma-tubulin ring complex (gTuRC) which mediates microtubule nucleation. The gTuRC regulates the minus-end nucleation of alpha-beta tubulin heterodimers that grow into microtubule protafilaments, a critical step in centrosome duplication and spindle formation.</text>
</comment>
<keyword evidence="4" id="KW-0963">Cytoplasm</keyword>
<accession>G3AED1</accession>
<keyword evidence="7 9" id="KW-0342">GTP-binding</keyword>
<dbReference type="Pfam" id="PF00091">
    <property type="entry name" value="Tubulin"/>
    <property type="match status" value="1"/>
</dbReference>
<dbReference type="KEGG" id="spaa:SPAPADRAFT_48687"/>
<dbReference type="Gene3D" id="3.40.50.1440">
    <property type="entry name" value="Tubulin/FtsZ, GTPase domain"/>
    <property type="match status" value="1"/>
</dbReference>
<dbReference type="GO" id="GO:0005525">
    <property type="term" value="F:GTP binding"/>
    <property type="evidence" value="ECO:0007669"/>
    <property type="project" value="UniProtKB-UniRule"/>
</dbReference>
<dbReference type="SMART" id="SM00864">
    <property type="entry name" value="Tubulin"/>
    <property type="match status" value="1"/>
</dbReference>
<dbReference type="GO" id="GO:0007052">
    <property type="term" value="P:mitotic spindle organization"/>
    <property type="evidence" value="ECO:0007669"/>
    <property type="project" value="EnsemblFungi"/>
</dbReference>
<gene>
    <name evidence="11" type="ORF">SPAPADRAFT_48687</name>
</gene>
<keyword evidence="5 9" id="KW-0493">Microtubule</keyword>
<dbReference type="InterPro" id="IPR023123">
    <property type="entry name" value="Tubulin_C"/>
</dbReference>
<dbReference type="InParanoid" id="G3AED1"/>
<evidence type="ECO:0000256" key="1">
    <source>
        <dbReference type="ARBA" id="ARBA00004267"/>
    </source>
</evidence>
<dbReference type="InterPro" id="IPR008280">
    <property type="entry name" value="Tub_FtsZ_C"/>
</dbReference>
<keyword evidence="12" id="KW-1185">Reference proteome</keyword>
<evidence type="ECO:0000259" key="10">
    <source>
        <dbReference type="SMART" id="SM00864"/>
    </source>
</evidence>
<sequence>MPGETITIQAGQCGNQVGLQYWNQLATEHGINPDGTTLAYPEDTSLRFSPLANTTNAQTTTKDRDDKPELFFSCESSRERYTPRSILIDLEPSVINKCTSKMPMINPRNIHLSEQGNGAANNWQQGYIYGTNYETELISLIDRELDKCDNLSSFQLIHGVAGGTGAGVGSKILELLNDRYGTKKLLNTFSIFPYNEGTSDVVVQPYNTVLTLKRLIEFSDATFVFHNDAMNSIENLLYAKKNDIDRTAANAFNETNKLIAFIAASVSNPLRFPGYMYSSYDSIYSTLIPTPDLKFLTTSIGPRGGHHSNNAYDMILELSNDRYKTNRAGPKTNYISMMNYVIGDSFNQQEIKKAILKLQKRTNFVPWVPRSIPVVRGKKSPFSEAKLSGIQISNNTSIVEMFSKILNQYDMLANRRAYITGYTQDNSEEERERVMDMFRDSREVVARVVDEYDRCKSKEYLEDEMMDIDEL</sequence>
<comment type="similarity">
    <text evidence="2 9">Belongs to the tubulin family.</text>
</comment>
<dbReference type="InterPro" id="IPR036525">
    <property type="entry name" value="Tubulin/FtsZ_GTPase_sf"/>
</dbReference>
<dbReference type="PRINTS" id="PR01164">
    <property type="entry name" value="GAMMATUBULIN"/>
</dbReference>
<dbReference type="OMA" id="HRYISIL"/>
<dbReference type="HOGENOM" id="CLU_015718_1_0_1"/>
<evidence type="ECO:0000313" key="11">
    <source>
        <dbReference type="EMBL" id="EGW35719.1"/>
    </source>
</evidence>
<name>G3AED1_SPAPN</name>
<dbReference type="SUPFAM" id="SSF55307">
    <property type="entry name" value="Tubulin C-terminal domain-like"/>
    <property type="match status" value="1"/>
</dbReference>
<dbReference type="PRINTS" id="PR01161">
    <property type="entry name" value="TUBULIN"/>
</dbReference>
<comment type="subcellular location">
    <subcellularLocation>
        <location evidence="1">Cytoplasm</location>
        <location evidence="1">Cytoskeleton</location>
        <location evidence="1">Microtubule organizing center</location>
    </subcellularLocation>
</comment>
<dbReference type="GeneID" id="18871255"/>
<keyword evidence="8" id="KW-0206">Cytoskeleton</keyword>
<dbReference type="FunCoup" id="G3AED1">
    <property type="interactions" value="702"/>
</dbReference>
<dbReference type="InterPro" id="IPR018316">
    <property type="entry name" value="Tubulin/FtsZ_2-layer-sand-dom"/>
</dbReference>
<evidence type="ECO:0000256" key="2">
    <source>
        <dbReference type="ARBA" id="ARBA00009636"/>
    </source>
</evidence>
<dbReference type="EMBL" id="GL996499">
    <property type="protein sequence ID" value="EGW35719.1"/>
    <property type="molecule type" value="Genomic_DNA"/>
</dbReference>
<dbReference type="GO" id="GO:2000767">
    <property type="term" value="P:positive regulation of cytoplasmic translation"/>
    <property type="evidence" value="ECO:0007669"/>
    <property type="project" value="EnsemblFungi"/>
</dbReference>
<dbReference type="GO" id="GO:0008275">
    <property type="term" value="C:gamma-tubulin small complex"/>
    <property type="evidence" value="ECO:0007669"/>
    <property type="project" value="EnsemblFungi"/>
</dbReference>
<dbReference type="SUPFAM" id="SSF52490">
    <property type="entry name" value="Tubulin nucleotide-binding domain-like"/>
    <property type="match status" value="1"/>
</dbReference>
<evidence type="ECO:0000256" key="3">
    <source>
        <dbReference type="ARBA" id="ARBA00018848"/>
    </source>
</evidence>
<dbReference type="InterPro" id="IPR000217">
    <property type="entry name" value="Tubulin"/>
</dbReference>
<dbReference type="InterPro" id="IPR003008">
    <property type="entry name" value="Tubulin_FtsZ_GTPase"/>
</dbReference>
<dbReference type="InterPro" id="IPR002454">
    <property type="entry name" value="Gamma_tubulin"/>
</dbReference>
<evidence type="ECO:0000256" key="8">
    <source>
        <dbReference type="ARBA" id="ARBA00023212"/>
    </source>
</evidence>
<evidence type="ECO:0000256" key="5">
    <source>
        <dbReference type="ARBA" id="ARBA00022701"/>
    </source>
</evidence>
<dbReference type="Pfam" id="PF03953">
    <property type="entry name" value="Tubulin_C"/>
    <property type="match status" value="1"/>
</dbReference>
<dbReference type="eggNOG" id="KOG1374">
    <property type="taxonomic scope" value="Eukaryota"/>
</dbReference>
<dbReference type="Proteomes" id="UP000000709">
    <property type="component" value="Unassembled WGS sequence"/>
</dbReference>
<dbReference type="GO" id="GO:0005822">
    <property type="term" value="C:inner plaque of spindle pole body"/>
    <property type="evidence" value="ECO:0007669"/>
    <property type="project" value="EnsemblFungi"/>
</dbReference>
<dbReference type="GO" id="GO:0005824">
    <property type="term" value="C:outer plaque of spindle pole body"/>
    <property type="evidence" value="ECO:0007669"/>
    <property type="project" value="EnsemblFungi"/>
</dbReference>
<protein>
    <recommendedName>
        <fullName evidence="3 9">Tubulin gamma chain</fullName>
    </recommendedName>
</protein>
<dbReference type="GO" id="GO:0005200">
    <property type="term" value="F:structural constituent of cytoskeleton"/>
    <property type="evidence" value="ECO:0007669"/>
    <property type="project" value="EnsemblFungi"/>
</dbReference>
<evidence type="ECO:0000256" key="7">
    <source>
        <dbReference type="ARBA" id="ARBA00023134"/>
    </source>
</evidence>
<dbReference type="AlphaFoldDB" id="G3AED1"/>
<dbReference type="GO" id="GO:0051417">
    <property type="term" value="P:microtubule nucleation by spindle pole body"/>
    <property type="evidence" value="ECO:0007669"/>
    <property type="project" value="EnsemblFungi"/>
</dbReference>
<dbReference type="InterPro" id="IPR017975">
    <property type="entry name" value="Tubulin_CS"/>
</dbReference>
<dbReference type="GO" id="GO:0031122">
    <property type="term" value="P:cytoplasmic microtubule organization"/>
    <property type="evidence" value="ECO:0007669"/>
    <property type="project" value="InterPro"/>
</dbReference>
<evidence type="ECO:0000256" key="4">
    <source>
        <dbReference type="ARBA" id="ARBA00022490"/>
    </source>
</evidence>